<reference evidence="1" key="1">
    <citation type="journal article" date="2014" name="Front. Microbiol.">
        <title>High frequency of phylogenetically diverse reductive dehalogenase-homologous genes in deep subseafloor sedimentary metagenomes.</title>
        <authorList>
            <person name="Kawai M."/>
            <person name="Futagami T."/>
            <person name="Toyoda A."/>
            <person name="Takaki Y."/>
            <person name="Nishi S."/>
            <person name="Hori S."/>
            <person name="Arai W."/>
            <person name="Tsubouchi T."/>
            <person name="Morono Y."/>
            <person name="Uchiyama I."/>
            <person name="Ito T."/>
            <person name="Fujiyama A."/>
            <person name="Inagaki F."/>
            <person name="Takami H."/>
        </authorList>
    </citation>
    <scope>NUCLEOTIDE SEQUENCE</scope>
    <source>
        <strain evidence="1">Expedition CK06-06</strain>
    </source>
</reference>
<feature type="non-terminal residue" evidence="1">
    <location>
        <position position="1"/>
    </location>
</feature>
<dbReference type="AlphaFoldDB" id="X0VP48"/>
<dbReference type="EMBL" id="BARS01035580">
    <property type="protein sequence ID" value="GAG20159.1"/>
    <property type="molecule type" value="Genomic_DNA"/>
</dbReference>
<organism evidence="1">
    <name type="scientific">marine sediment metagenome</name>
    <dbReference type="NCBI Taxonomy" id="412755"/>
    <lineage>
        <taxon>unclassified sequences</taxon>
        <taxon>metagenomes</taxon>
        <taxon>ecological metagenomes</taxon>
    </lineage>
</organism>
<evidence type="ECO:0000313" key="1">
    <source>
        <dbReference type="EMBL" id="GAG20159.1"/>
    </source>
</evidence>
<name>X0VP48_9ZZZZ</name>
<feature type="non-terminal residue" evidence="1">
    <location>
        <position position="258"/>
    </location>
</feature>
<dbReference type="Gene3D" id="3.40.50.10490">
    <property type="entry name" value="Glucose-6-phosphate isomerase like protein, domain 1"/>
    <property type="match status" value="1"/>
</dbReference>
<gene>
    <name evidence="1" type="ORF">S01H1_54806</name>
</gene>
<accession>X0VP48</accession>
<protein>
    <submittedName>
        <fullName evidence="1">Uncharacterized protein</fullName>
    </submittedName>
</protein>
<sequence length="258" mass="28875">ISRREFIYGSTSLGITTIAAANASKSQAVNINFPEDFKPQEKSFMNQYYEGILNITTGIRDTQLDNIAAAMEKAYELKRKGGNIYSHVNYGHYAMFAGSQDRPGQPWVLPQCGISPKKEEFDAMKKGDFLITNRIDKEAIEARDRGLYVAGVTNNYYKFSRTPPDGLSPERMKIAIEDISDLVIDSYVPWDNGLVYAPQIPHFKLCPSTGIAQFLVYWACTASLANLIGTKGEGSSTEPAKKYLDMAYERFEMIGTDR</sequence>
<comment type="caution">
    <text evidence="1">The sequence shown here is derived from an EMBL/GenBank/DDBJ whole genome shotgun (WGS) entry which is preliminary data.</text>
</comment>
<proteinExistence type="predicted"/>